<dbReference type="OMA" id="PYNANCE"/>
<organism evidence="5 6">
    <name type="scientific">Tilletiaria anomala (strain ATCC 24038 / CBS 436.72 / UBC 951)</name>
    <dbReference type="NCBI Taxonomy" id="1037660"/>
    <lineage>
        <taxon>Eukaryota</taxon>
        <taxon>Fungi</taxon>
        <taxon>Dikarya</taxon>
        <taxon>Basidiomycota</taxon>
        <taxon>Ustilaginomycotina</taxon>
        <taxon>Exobasidiomycetes</taxon>
        <taxon>Georgefischeriales</taxon>
        <taxon>Tilletiariaceae</taxon>
        <taxon>Tilletiaria</taxon>
    </lineage>
</organism>
<dbReference type="PANTHER" id="PTHR22977">
    <property type="entry name" value="COX ASSEMBLY MITOCHONDRIAL PROTEIN"/>
    <property type="match status" value="1"/>
</dbReference>
<dbReference type="EMBL" id="JMSN01000074">
    <property type="protein sequence ID" value="KDN41961.1"/>
    <property type="molecule type" value="Genomic_DNA"/>
</dbReference>
<evidence type="ECO:0000313" key="6">
    <source>
        <dbReference type="Proteomes" id="UP000027361"/>
    </source>
</evidence>
<dbReference type="STRING" id="1037660.A0A066VKG8"/>
<dbReference type="HOGENOM" id="CLU_169286_3_2_1"/>
<dbReference type="FunCoup" id="A0A066VKG8">
    <property type="interactions" value="126"/>
</dbReference>
<evidence type="ECO:0000256" key="1">
    <source>
        <dbReference type="ARBA" id="ARBA00007347"/>
    </source>
</evidence>
<keyword evidence="4" id="KW-0472">Membrane</keyword>
<keyword evidence="4" id="KW-0143">Chaperone</keyword>
<dbReference type="Pfam" id="PF08583">
    <property type="entry name" value="Cmc1"/>
    <property type="match status" value="1"/>
</dbReference>
<name>A0A066VKG8_TILAU</name>
<dbReference type="AlphaFoldDB" id="A0A066VKG8"/>
<gene>
    <name evidence="5" type="ORF">K437DRAFT_168093</name>
</gene>
<evidence type="ECO:0000256" key="3">
    <source>
        <dbReference type="ARBA" id="ARBA00023157"/>
    </source>
</evidence>
<comment type="caution">
    <text evidence="5">The sequence shown here is derived from an EMBL/GenBank/DDBJ whole genome shotgun (WGS) entry which is preliminary data.</text>
</comment>
<reference evidence="5 6" key="1">
    <citation type="submission" date="2014-05" db="EMBL/GenBank/DDBJ databases">
        <title>Draft genome sequence of a rare smut relative, Tilletiaria anomala UBC 951.</title>
        <authorList>
            <consortium name="DOE Joint Genome Institute"/>
            <person name="Toome M."/>
            <person name="Kuo A."/>
            <person name="Henrissat B."/>
            <person name="Lipzen A."/>
            <person name="Tritt A."/>
            <person name="Yoshinaga Y."/>
            <person name="Zane M."/>
            <person name="Barry K."/>
            <person name="Grigoriev I.V."/>
            <person name="Spatafora J.W."/>
            <person name="Aimea M.C."/>
        </authorList>
    </citation>
    <scope>NUCLEOTIDE SEQUENCE [LARGE SCALE GENOMIC DNA]</scope>
    <source>
        <strain evidence="5 6">UBC 951</strain>
    </source>
</reference>
<sequence>MHPHLSNDSKQLACASIIQALEDCHKQGLMTKMSGKCNPIKDELIQCLRKERLERTAKHVQKGKERRRKTEEIWREIDGDK</sequence>
<dbReference type="Proteomes" id="UP000027361">
    <property type="component" value="Unassembled WGS sequence"/>
</dbReference>
<evidence type="ECO:0000313" key="5">
    <source>
        <dbReference type="EMBL" id="KDN41961.1"/>
    </source>
</evidence>
<dbReference type="GO" id="GO:0005743">
    <property type="term" value="C:mitochondrial inner membrane"/>
    <property type="evidence" value="ECO:0007669"/>
    <property type="project" value="UniProtKB-SubCell"/>
</dbReference>
<dbReference type="RefSeq" id="XP_013241896.1">
    <property type="nucleotide sequence ID" value="XM_013386442.1"/>
</dbReference>
<keyword evidence="4" id="KW-0999">Mitochondrion inner membrane</keyword>
<evidence type="ECO:0000256" key="4">
    <source>
        <dbReference type="RuleBase" id="RU364104"/>
    </source>
</evidence>
<proteinExistence type="inferred from homology"/>
<protein>
    <recommendedName>
        <fullName evidence="4">COX assembly mitochondrial protein</fullName>
    </recommendedName>
</protein>
<comment type="similarity">
    <text evidence="1 4">Belongs to the CMC family.</text>
</comment>
<accession>A0A066VKG8</accession>
<evidence type="ECO:0000256" key="2">
    <source>
        <dbReference type="ARBA" id="ARBA00023128"/>
    </source>
</evidence>
<dbReference type="InterPro" id="IPR013892">
    <property type="entry name" value="Cyt_c_biogenesis_Cmc1-like"/>
</dbReference>
<keyword evidence="6" id="KW-1185">Reference proteome</keyword>
<dbReference type="PANTHER" id="PTHR22977:SF1">
    <property type="entry name" value="COX ASSEMBLY MITOCHONDRIAL PROTEIN 2 HOMOLOG"/>
    <property type="match status" value="1"/>
</dbReference>
<dbReference type="InParanoid" id="A0A066VKG8"/>
<keyword evidence="2 4" id="KW-0496">Mitochondrion</keyword>
<comment type="subcellular location">
    <subcellularLocation>
        <location evidence="4">Mitochondrion inner membrane</location>
    </subcellularLocation>
</comment>
<dbReference type="OrthoDB" id="532630at2759"/>
<comment type="function">
    <text evidence="4">Required for mitochondrial cytochrome c oxidase (COX) assembly and respiration.</text>
</comment>
<dbReference type="GeneID" id="25261798"/>
<keyword evidence="3" id="KW-1015">Disulfide bond</keyword>